<keyword evidence="1" id="KW-0732">Signal</keyword>
<organism evidence="2 3">
    <name type="scientific">Alkalimonas mucilaginosa</name>
    <dbReference type="NCBI Taxonomy" id="3057676"/>
    <lineage>
        <taxon>Bacteria</taxon>
        <taxon>Pseudomonadati</taxon>
        <taxon>Pseudomonadota</taxon>
        <taxon>Gammaproteobacteria</taxon>
        <taxon>Alkalimonas</taxon>
    </lineage>
</organism>
<feature type="chain" id="PRO_5046749971" evidence="1">
    <location>
        <begin position="20"/>
        <end position="151"/>
    </location>
</feature>
<accession>A0ABU7JFT2</accession>
<protein>
    <submittedName>
        <fullName evidence="2">Uncharacterized protein</fullName>
    </submittedName>
</protein>
<evidence type="ECO:0000313" key="2">
    <source>
        <dbReference type="EMBL" id="MEE2024487.1"/>
    </source>
</evidence>
<sequence length="151" mass="14861">MTKGILAAAMLTVGFQAAAIGVADIERAYAERADQSLSMAQYIDQYVLNGELPTDVNEAEDVIRYALEQAAGDEELILSILRKSAAAGVPADNLLAASLLAGVDPSLVTSALDTATAAGPLAPAGAAAAPAPGTVGFGGGTGGGSGTISTN</sequence>
<dbReference type="Proteomes" id="UP001339167">
    <property type="component" value="Unassembled WGS sequence"/>
</dbReference>
<name>A0ABU7JFT2_9GAMM</name>
<feature type="signal peptide" evidence="1">
    <location>
        <begin position="1"/>
        <end position="19"/>
    </location>
</feature>
<gene>
    <name evidence="2" type="ORF">QWF21_09520</name>
</gene>
<dbReference type="RefSeq" id="WP_330087818.1">
    <property type="nucleotide sequence ID" value="NZ_JAUGZK010000006.1"/>
</dbReference>
<reference evidence="2 3" key="1">
    <citation type="submission" date="2023-06" db="EMBL/GenBank/DDBJ databases">
        <title>Alkalimonas sp., MEB004 an alkaliphilic bacterium isolated from Lonar Lake, India.</title>
        <authorList>
            <person name="Joshi A."/>
            <person name="Thite S."/>
        </authorList>
    </citation>
    <scope>NUCLEOTIDE SEQUENCE [LARGE SCALE GENOMIC DNA]</scope>
    <source>
        <strain evidence="2 3">MEB004</strain>
    </source>
</reference>
<proteinExistence type="predicted"/>
<evidence type="ECO:0000313" key="3">
    <source>
        <dbReference type="Proteomes" id="UP001339167"/>
    </source>
</evidence>
<evidence type="ECO:0000256" key="1">
    <source>
        <dbReference type="SAM" id="SignalP"/>
    </source>
</evidence>
<dbReference type="EMBL" id="JAUGZK010000006">
    <property type="protein sequence ID" value="MEE2024487.1"/>
    <property type="molecule type" value="Genomic_DNA"/>
</dbReference>
<keyword evidence="3" id="KW-1185">Reference proteome</keyword>
<comment type="caution">
    <text evidence="2">The sequence shown here is derived from an EMBL/GenBank/DDBJ whole genome shotgun (WGS) entry which is preliminary data.</text>
</comment>